<keyword evidence="3" id="KW-0479">Metal-binding</keyword>
<gene>
    <name evidence="7" type="ORF">GCM10012284_38250</name>
</gene>
<dbReference type="PANTHER" id="PTHR46696">
    <property type="entry name" value="P450, PUTATIVE (EUROFUNG)-RELATED"/>
    <property type="match status" value="1"/>
</dbReference>
<dbReference type="SUPFAM" id="SSF48264">
    <property type="entry name" value="Cytochrome P450"/>
    <property type="match status" value="1"/>
</dbReference>
<dbReference type="GO" id="GO:0016705">
    <property type="term" value="F:oxidoreductase activity, acting on paired donors, with incorporation or reduction of molecular oxygen"/>
    <property type="evidence" value="ECO:0007669"/>
    <property type="project" value="InterPro"/>
</dbReference>
<dbReference type="RefSeq" id="WP_189080604.1">
    <property type="nucleotide sequence ID" value="NZ_BMMX01000017.1"/>
</dbReference>
<reference evidence="7" key="1">
    <citation type="journal article" date="2014" name="Int. J. Syst. Evol. Microbiol.">
        <title>Complete genome sequence of Corynebacterium casei LMG S-19264T (=DSM 44701T), isolated from a smear-ripened cheese.</title>
        <authorList>
            <consortium name="US DOE Joint Genome Institute (JGI-PGF)"/>
            <person name="Walter F."/>
            <person name="Albersmeier A."/>
            <person name="Kalinowski J."/>
            <person name="Ruckert C."/>
        </authorList>
    </citation>
    <scope>NUCLEOTIDE SEQUENCE</scope>
    <source>
        <strain evidence="7">CGMCC 4.7299</strain>
    </source>
</reference>
<keyword evidence="5" id="KW-0408">Iron</keyword>
<evidence type="ECO:0000256" key="6">
    <source>
        <dbReference type="ARBA" id="ARBA00023033"/>
    </source>
</evidence>
<dbReference type="CDD" id="cd11029">
    <property type="entry name" value="CYP107-like"/>
    <property type="match status" value="1"/>
</dbReference>
<accession>A0A8J3C2U0</accession>
<dbReference type="GO" id="GO:0004497">
    <property type="term" value="F:monooxygenase activity"/>
    <property type="evidence" value="ECO:0007669"/>
    <property type="project" value="UniProtKB-KW"/>
</dbReference>
<evidence type="ECO:0000256" key="2">
    <source>
        <dbReference type="ARBA" id="ARBA00022617"/>
    </source>
</evidence>
<name>A0A8J3C2U0_9ACTN</name>
<reference evidence="7" key="2">
    <citation type="submission" date="2020-09" db="EMBL/GenBank/DDBJ databases">
        <authorList>
            <person name="Sun Q."/>
            <person name="Zhou Y."/>
        </authorList>
    </citation>
    <scope>NUCLEOTIDE SEQUENCE</scope>
    <source>
        <strain evidence="7">CGMCC 4.7299</strain>
    </source>
</reference>
<protein>
    <submittedName>
        <fullName evidence="7">Cytochrome P450 hydroxylase</fullName>
    </submittedName>
</protein>
<evidence type="ECO:0000256" key="5">
    <source>
        <dbReference type="ARBA" id="ARBA00023004"/>
    </source>
</evidence>
<sequence length="393" mass="42435">MTAPLPESVVTDPHGVYTELRESAPVHRFRLPDGATAWIVTRYADARAALADPRLSLNKRYAADGAWKGFGLPPALDTNLLNMDPPDHTRIRRLVSPAFTARRIEALRRDIERKAHDLLEPIAAAGGGDLVRGFAAPLPVAVICDVLGIPADRRADLRGWAGTMLAPPADDPAAPARAVASLIELLTTVIAGKRAEPGPDILSALVAARDDDGDRLTEDELTSLAFLVLVAGYENSVNLIGLAVLTLLRHPDQWAALRHDPALIPGAVRELMRFEPPAPVSIRRFATVDLEIGGVRIPAGDTVMVSLAAADRDPARYPDPDTLDLRRDTSAQLTLGHGIHHCLGAPLARLEAEVAVGAVLRRMPELKLDVDDATLRWRPSFRSRALLSLPVRV</sequence>
<dbReference type="GO" id="GO:0005506">
    <property type="term" value="F:iron ion binding"/>
    <property type="evidence" value="ECO:0007669"/>
    <property type="project" value="InterPro"/>
</dbReference>
<dbReference type="Proteomes" id="UP000656042">
    <property type="component" value="Unassembled WGS sequence"/>
</dbReference>
<evidence type="ECO:0000256" key="1">
    <source>
        <dbReference type="ARBA" id="ARBA00010617"/>
    </source>
</evidence>
<evidence type="ECO:0000313" key="8">
    <source>
        <dbReference type="Proteomes" id="UP000656042"/>
    </source>
</evidence>
<keyword evidence="2" id="KW-0349">Heme</keyword>
<dbReference type="GO" id="GO:0020037">
    <property type="term" value="F:heme binding"/>
    <property type="evidence" value="ECO:0007669"/>
    <property type="project" value="InterPro"/>
</dbReference>
<dbReference type="InterPro" id="IPR036396">
    <property type="entry name" value="Cyt_P450_sf"/>
</dbReference>
<dbReference type="PRINTS" id="PR00359">
    <property type="entry name" value="BP450"/>
</dbReference>
<comment type="similarity">
    <text evidence="1">Belongs to the cytochrome P450 family.</text>
</comment>
<dbReference type="FunFam" id="1.10.630.10:FF:000018">
    <property type="entry name" value="Cytochrome P450 monooxygenase"/>
    <property type="match status" value="1"/>
</dbReference>
<dbReference type="Gene3D" id="1.10.630.10">
    <property type="entry name" value="Cytochrome P450"/>
    <property type="match status" value="1"/>
</dbReference>
<dbReference type="EMBL" id="BMMX01000017">
    <property type="protein sequence ID" value="GGL00176.1"/>
    <property type="molecule type" value="Genomic_DNA"/>
</dbReference>
<keyword evidence="8" id="KW-1185">Reference proteome</keyword>
<evidence type="ECO:0000256" key="4">
    <source>
        <dbReference type="ARBA" id="ARBA00023002"/>
    </source>
</evidence>
<evidence type="ECO:0000256" key="3">
    <source>
        <dbReference type="ARBA" id="ARBA00022723"/>
    </source>
</evidence>
<dbReference type="Pfam" id="PF00067">
    <property type="entry name" value="p450"/>
    <property type="match status" value="1"/>
</dbReference>
<comment type="caution">
    <text evidence="7">The sequence shown here is derived from an EMBL/GenBank/DDBJ whole genome shotgun (WGS) entry which is preliminary data.</text>
</comment>
<dbReference type="PANTHER" id="PTHR46696:SF1">
    <property type="entry name" value="CYTOCHROME P450 YJIB-RELATED"/>
    <property type="match status" value="1"/>
</dbReference>
<dbReference type="InterPro" id="IPR002397">
    <property type="entry name" value="Cyt_P450_B"/>
</dbReference>
<dbReference type="InterPro" id="IPR001128">
    <property type="entry name" value="Cyt_P450"/>
</dbReference>
<proteinExistence type="inferred from homology"/>
<keyword evidence="4" id="KW-0560">Oxidoreductase</keyword>
<dbReference type="AlphaFoldDB" id="A0A8J3C2U0"/>
<organism evidence="7 8">
    <name type="scientific">Mangrovihabitans endophyticus</name>
    <dbReference type="NCBI Taxonomy" id="1751298"/>
    <lineage>
        <taxon>Bacteria</taxon>
        <taxon>Bacillati</taxon>
        <taxon>Actinomycetota</taxon>
        <taxon>Actinomycetes</taxon>
        <taxon>Micromonosporales</taxon>
        <taxon>Micromonosporaceae</taxon>
        <taxon>Mangrovihabitans</taxon>
    </lineage>
</organism>
<dbReference type="GO" id="GO:0017000">
    <property type="term" value="P:antibiotic biosynthetic process"/>
    <property type="evidence" value="ECO:0007669"/>
    <property type="project" value="UniProtKB-ARBA"/>
</dbReference>
<keyword evidence="6" id="KW-0503">Monooxygenase</keyword>
<evidence type="ECO:0000313" key="7">
    <source>
        <dbReference type="EMBL" id="GGL00176.1"/>
    </source>
</evidence>